<dbReference type="EMBL" id="AGFM01000042">
    <property type="protein sequence ID" value="EHJ60200.1"/>
    <property type="molecule type" value="Genomic_DNA"/>
</dbReference>
<feature type="binding site" evidence="7">
    <location>
        <position position="119"/>
    </location>
    <ligand>
        <name>Zn(2+)</name>
        <dbReference type="ChEBI" id="CHEBI:29105"/>
        <label>2</label>
    </ligand>
</feature>
<feature type="binding site" evidence="8">
    <location>
        <position position="249"/>
    </location>
    <ligand>
        <name>allantoate</name>
        <dbReference type="ChEBI" id="CHEBI:17536"/>
    </ligand>
</feature>
<evidence type="ECO:0000313" key="10">
    <source>
        <dbReference type="Proteomes" id="UP000004030"/>
    </source>
</evidence>
<evidence type="ECO:0000256" key="7">
    <source>
        <dbReference type="PIRSR" id="PIRSR001235-1"/>
    </source>
</evidence>
<dbReference type="Gene3D" id="3.30.70.360">
    <property type="match status" value="1"/>
</dbReference>
<evidence type="ECO:0000256" key="6">
    <source>
        <dbReference type="ARBA" id="ARBA00023211"/>
    </source>
</evidence>
<evidence type="ECO:0000256" key="4">
    <source>
        <dbReference type="ARBA" id="ARBA00022723"/>
    </source>
</evidence>
<feature type="binding site" evidence="7">
    <location>
        <position position="119"/>
    </location>
    <ligand>
        <name>Zn(2+)</name>
        <dbReference type="ChEBI" id="CHEBI:29105"/>
        <label>1</label>
    </ligand>
</feature>
<feature type="binding site" evidence="7">
    <location>
        <position position="108"/>
    </location>
    <ligand>
        <name>Zn(2+)</name>
        <dbReference type="ChEBI" id="CHEBI:29105"/>
        <label>1</label>
    </ligand>
</feature>
<dbReference type="eggNOG" id="COG0624">
    <property type="taxonomic scope" value="Bacteria"/>
</dbReference>
<keyword evidence="10" id="KW-1185">Reference proteome</keyword>
<dbReference type="InterPro" id="IPR010158">
    <property type="entry name" value="Amidase_Cbmase"/>
</dbReference>
<comment type="subunit">
    <text evidence="3">Homodimer.</text>
</comment>
<dbReference type="NCBIfam" id="NF006775">
    <property type="entry name" value="PRK09290.2-5"/>
    <property type="match status" value="1"/>
</dbReference>
<dbReference type="Pfam" id="PF01546">
    <property type="entry name" value="Peptidase_M20"/>
    <property type="match status" value="1"/>
</dbReference>
<comment type="caution">
    <text evidence="9">The sequence shown here is derived from an EMBL/GenBank/DDBJ whole genome shotgun (WGS) entry which is preliminary data.</text>
</comment>
<keyword evidence="6" id="KW-0464">Manganese</keyword>
<dbReference type="PATRIC" id="fig|1088721.3.peg.2792"/>
<dbReference type="AlphaFoldDB" id="G6EEQ4"/>
<dbReference type="CDD" id="cd03884">
    <property type="entry name" value="M20_bAS"/>
    <property type="match status" value="1"/>
</dbReference>
<dbReference type="PANTHER" id="PTHR32494">
    <property type="entry name" value="ALLANTOATE DEIMINASE-RELATED"/>
    <property type="match status" value="1"/>
</dbReference>
<dbReference type="RefSeq" id="WP_007013736.1">
    <property type="nucleotide sequence ID" value="NZ_AGFM01000042.1"/>
</dbReference>
<evidence type="ECO:0000256" key="3">
    <source>
        <dbReference type="ARBA" id="ARBA00011738"/>
    </source>
</evidence>
<comment type="cofactor">
    <cofactor evidence="7">
        <name>Zn(2+)</name>
        <dbReference type="ChEBI" id="CHEBI:29105"/>
    </cofactor>
    <text evidence="7">Binds 2 Zn(2+) ions per subunit.</text>
</comment>
<feature type="binding site" evidence="7">
    <location>
        <position position="224"/>
    </location>
    <ligand>
        <name>Zn(2+)</name>
        <dbReference type="ChEBI" id="CHEBI:29105"/>
        <label>1</label>
    </ligand>
</feature>
<accession>G6EEQ4</accession>
<keyword evidence="7" id="KW-0862">Zinc</keyword>
<dbReference type="Proteomes" id="UP000004030">
    <property type="component" value="Unassembled WGS sequence"/>
</dbReference>
<dbReference type="PANTHER" id="PTHR32494:SF19">
    <property type="entry name" value="ALLANTOATE DEIMINASE-RELATED"/>
    <property type="match status" value="1"/>
</dbReference>
<dbReference type="NCBIfam" id="TIGR01879">
    <property type="entry name" value="hydantase"/>
    <property type="match status" value="1"/>
</dbReference>
<reference evidence="9 10" key="1">
    <citation type="journal article" date="2012" name="J. Bacteriol.">
        <title>Genome sequence of benzo(a)pyrene-degrading bacterium Novosphingobium pentaromativorans US6-1.</title>
        <authorList>
            <person name="Luo Y.R."/>
            <person name="Kang S.G."/>
            <person name="Kim S.J."/>
            <person name="Kim M.R."/>
            <person name="Li N."/>
            <person name="Lee J.H."/>
            <person name="Kwon K.K."/>
        </authorList>
    </citation>
    <scope>NUCLEOTIDE SEQUENCE [LARGE SCALE GENOMIC DNA]</scope>
    <source>
        <strain evidence="9 10">US6-1</strain>
    </source>
</reference>
<evidence type="ECO:0000256" key="2">
    <source>
        <dbReference type="ARBA" id="ARBA00006153"/>
    </source>
</evidence>
<feature type="binding site" evidence="8">
    <location>
        <position position="322"/>
    </location>
    <ligand>
        <name>allantoate</name>
        <dbReference type="ChEBI" id="CHEBI:17536"/>
    </ligand>
</feature>
<dbReference type="OrthoDB" id="9808195at2"/>
<protein>
    <submittedName>
        <fullName evidence="9">Allantoate amidohydrolase</fullName>
    </submittedName>
</protein>
<evidence type="ECO:0000256" key="1">
    <source>
        <dbReference type="ARBA" id="ARBA00001936"/>
    </source>
</evidence>
<dbReference type="PIRSF" id="PIRSF001235">
    <property type="entry name" value="Amidase_carbamoylase"/>
    <property type="match status" value="1"/>
</dbReference>
<keyword evidence="4 7" id="KW-0479">Metal-binding</keyword>
<keyword evidence="5 9" id="KW-0378">Hydrolase</keyword>
<proteinExistence type="inferred from homology"/>
<dbReference type="Gene3D" id="3.40.630.10">
    <property type="entry name" value="Zn peptidases"/>
    <property type="match status" value="1"/>
</dbReference>
<dbReference type="GO" id="GO:0046872">
    <property type="term" value="F:metal ion binding"/>
    <property type="evidence" value="ECO:0007669"/>
    <property type="project" value="UniProtKB-KW"/>
</dbReference>
<name>G6EEQ4_9SPHN</name>
<organism evidence="9 10">
    <name type="scientific">Novosphingobium pentaromativorans US6-1</name>
    <dbReference type="NCBI Taxonomy" id="1088721"/>
    <lineage>
        <taxon>Bacteria</taxon>
        <taxon>Pseudomonadati</taxon>
        <taxon>Pseudomonadota</taxon>
        <taxon>Alphaproteobacteria</taxon>
        <taxon>Sphingomonadales</taxon>
        <taxon>Sphingomonadaceae</taxon>
        <taxon>Novosphingobium</taxon>
    </lineage>
</organism>
<dbReference type="SUPFAM" id="SSF53187">
    <property type="entry name" value="Zn-dependent exopeptidases"/>
    <property type="match status" value="1"/>
</dbReference>
<evidence type="ECO:0000313" key="9">
    <source>
        <dbReference type="EMBL" id="EHJ60200.1"/>
    </source>
</evidence>
<dbReference type="InterPro" id="IPR002933">
    <property type="entry name" value="Peptidase_M20"/>
</dbReference>
<dbReference type="GO" id="GO:0016813">
    <property type="term" value="F:hydrolase activity, acting on carbon-nitrogen (but not peptide) bonds, in linear amidines"/>
    <property type="evidence" value="ECO:0007669"/>
    <property type="project" value="InterPro"/>
</dbReference>
<comment type="similarity">
    <text evidence="2">Belongs to the peptidase M20 family.</text>
</comment>
<feature type="binding site" evidence="8">
    <location>
        <position position="309"/>
    </location>
    <ligand>
        <name>allantoate</name>
        <dbReference type="ChEBI" id="CHEBI:17536"/>
    </ligand>
</feature>
<gene>
    <name evidence="9" type="ORF">NSU_2825</name>
</gene>
<sequence length="450" mass="47448">MPTPNSGQGSTAIEATDLSTASGSAASGPAGAARVVARCDMLKHAPFSDSSDQLFRPFLGEAHHATILQVMNWAVQAGMTTRLDGIGNVVARYEATAPGAPAILIGSHIDSVRNAGAYDGPLGVLLGIDLVARFHSKGERFPFALEVIAFGDEEGSRFPSSMMCSRAVTGALDAEALDILDSEGISVGQALETFPRIAGQELTDHRLDQSRRSIDELVCFVEAHIEQGPLLEAIDEAIGVATSIAGQQRYQVTFCGQAGHAGTTSMLLRKDALAASAEAIQLIENVATSFGEDLVATVGQVDARPGAVNVIPGQVAFTLDIRSGDDGLRKIAAARILEGLGAIAERRGIAVDHDLVQDLPPSPCDPELIELMVEAVRKTGSSGRKMVSGAGHDTMVMSKFIPSILLFIRCLNGISHNPAESVTVEDVDQALDALEHFIRYFPYDPEQAPG</sequence>
<evidence type="ECO:0000256" key="5">
    <source>
        <dbReference type="ARBA" id="ARBA00022801"/>
    </source>
</evidence>
<dbReference type="InterPro" id="IPR036264">
    <property type="entry name" value="Bact_exopeptidase_dim_dom"/>
</dbReference>
<evidence type="ECO:0000256" key="8">
    <source>
        <dbReference type="PIRSR" id="PIRSR001235-2"/>
    </source>
</evidence>
<comment type="cofactor">
    <cofactor evidence="1">
        <name>Mn(2+)</name>
        <dbReference type="ChEBI" id="CHEBI:29035"/>
    </cofactor>
</comment>
<dbReference type="SUPFAM" id="SSF55031">
    <property type="entry name" value="Bacterial exopeptidase dimerisation domain"/>
    <property type="match status" value="1"/>
</dbReference>
<feature type="binding site" evidence="7">
    <location>
        <position position="154"/>
    </location>
    <ligand>
        <name>Zn(2+)</name>
        <dbReference type="ChEBI" id="CHEBI:29105"/>
        <label>2</label>
    </ligand>
</feature>
<feature type="binding site" evidence="7">
    <location>
        <position position="416"/>
    </location>
    <ligand>
        <name>Zn(2+)</name>
        <dbReference type="ChEBI" id="CHEBI:29105"/>
        <label>2</label>
    </ligand>
</feature>